<sequence>MTVNLKYELSNVKIITKYDVLKLKKYIDIKFKNSTKKEQASILSNTIHNVLTNSLKCFEDDLKSDLKVAILKNTFFNNKNIISLYDILLVLTSVEFKNKIKIQDLSNWINSNLNIEITTQELHSYLGIESYDNKIEAFNKESATCNNIVDIDNEPLTDISSDVANIDSIKESEEIVHCNNDISIGRNIIKNYKFCRIAIISSLILLVVGFNFKKIVLLKNLSFNKKNIKLETKLKELSFDEYNAASGIPEYFDYKDINLVKLKSFLKEQNSLLAEDPYFSTIINSSKEFNLNPLILFSITGQEQSFVPKSQKSAKKIGNNPFNVFHSWKEYNTDIKDSSRIAARTVINLCKDRPPKEDPFQWINRKYAEDKNWWKGVKYFFEKLNETVK</sequence>
<dbReference type="Proteomes" id="UP000563151">
    <property type="component" value="Unassembled WGS sequence"/>
</dbReference>
<proteinExistence type="predicted"/>
<accession>A0A923E784</accession>
<dbReference type="RefSeq" id="WP_035148237.1">
    <property type="nucleotide sequence ID" value="NZ_JAAZWO010000007.1"/>
</dbReference>
<comment type="caution">
    <text evidence="1">The sequence shown here is derived from an EMBL/GenBank/DDBJ whole genome shotgun (WGS) entry which is preliminary data.</text>
</comment>
<name>A0A923E784_CLOTT</name>
<evidence type="ECO:0000313" key="2">
    <source>
        <dbReference type="Proteomes" id="UP000563151"/>
    </source>
</evidence>
<dbReference type="AlphaFoldDB" id="A0A923E784"/>
<organism evidence="1 2">
    <name type="scientific">Clostridium tetanomorphum</name>
    <dbReference type="NCBI Taxonomy" id="1553"/>
    <lineage>
        <taxon>Bacteria</taxon>
        <taxon>Bacillati</taxon>
        <taxon>Bacillota</taxon>
        <taxon>Clostridia</taxon>
        <taxon>Eubacteriales</taxon>
        <taxon>Clostridiaceae</taxon>
        <taxon>Clostridium</taxon>
    </lineage>
</organism>
<reference evidence="1 2" key="1">
    <citation type="submission" date="2020-04" db="EMBL/GenBank/DDBJ databases">
        <title>Genomic insights into acetone-butanol-ethanol (ABE) fermentation by sequencing solventogenic clostridia strains.</title>
        <authorList>
            <person name="Brown S."/>
        </authorList>
    </citation>
    <scope>NUCLEOTIDE SEQUENCE [LARGE SCALE GENOMIC DNA]</scope>
    <source>
        <strain evidence="1 2">DJ011</strain>
    </source>
</reference>
<protein>
    <submittedName>
        <fullName evidence="1">Uncharacterized protein</fullName>
    </submittedName>
</protein>
<evidence type="ECO:0000313" key="1">
    <source>
        <dbReference type="EMBL" id="MBC2397693.1"/>
    </source>
</evidence>
<dbReference type="EMBL" id="JAAZWO010000007">
    <property type="protein sequence ID" value="MBC2397693.1"/>
    <property type="molecule type" value="Genomic_DNA"/>
</dbReference>
<gene>
    <name evidence="1" type="ORF">HGG79_07885</name>
</gene>
<keyword evidence="2" id="KW-1185">Reference proteome</keyword>